<evidence type="ECO:0000256" key="8">
    <source>
        <dbReference type="ARBA" id="ARBA00023049"/>
    </source>
</evidence>
<dbReference type="Proteomes" id="UP000092713">
    <property type="component" value="Unassembled WGS sequence"/>
</dbReference>
<dbReference type="GO" id="GO:0008237">
    <property type="term" value="F:metallopeptidase activity"/>
    <property type="evidence" value="ECO:0007669"/>
    <property type="project" value="UniProtKB-KW"/>
</dbReference>
<evidence type="ECO:0000256" key="3">
    <source>
        <dbReference type="ARBA" id="ARBA00022670"/>
    </source>
</evidence>
<keyword evidence="14" id="KW-1185">Reference proteome</keyword>
<evidence type="ECO:0000256" key="7">
    <source>
        <dbReference type="ARBA" id="ARBA00022833"/>
    </source>
</evidence>
<proteinExistence type="inferred from homology"/>
<comment type="caution">
    <text evidence="13">The sequence shown here is derived from an EMBL/GenBank/DDBJ whole genome shotgun (WGS) entry which is preliminary data.</text>
</comment>
<keyword evidence="5" id="KW-0732">Signal</keyword>
<dbReference type="PANTHER" id="PTHR37425">
    <property type="match status" value="1"/>
</dbReference>
<comment type="cofactor">
    <cofactor evidence="1">
        <name>Zn(2+)</name>
        <dbReference type="ChEBI" id="CHEBI:29105"/>
    </cofactor>
</comment>
<dbReference type="GO" id="GO:0071555">
    <property type="term" value="P:cell wall organization"/>
    <property type="evidence" value="ECO:0007669"/>
    <property type="project" value="UniProtKB-KW"/>
</dbReference>
<dbReference type="InterPro" id="IPR009045">
    <property type="entry name" value="Zn_M74/Hedgehog-like"/>
</dbReference>
<keyword evidence="9" id="KW-0961">Cell wall biogenesis/degradation</keyword>
<keyword evidence="8" id="KW-0482">Metalloprotease</keyword>
<gene>
    <name evidence="13" type="ORF">ASR47_102119</name>
</gene>
<evidence type="ECO:0000256" key="1">
    <source>
        <dbReference type="ARBA" id="ARBA00001947"/>
    </source>
</evidence>
<comment type="similarity">
    <text evidence="10">Belongs to the peptidase M15 family.</text>
</comment>
<dbReference type="Gene3D" id="3.30.1380.10">
    <property type="match status" value="1"/>
</dbReference>
<keyword evidence="7" id="KW-0862">Zinc</keyword>
<evidence type="ECO:0000256" key="9">
    <source>
        <dbReference type="ARBA" id="ARBA00023316"/>
    </source>
</evidence>
<evidence type="ECO:0000313" key="14">
    <source>
        <dbReference type="Proteomes" id="UP000092713"/>
    </source>
</evidence>
<dbReference type="GO" id="GO:0006508">
    <property type="term" value="P:proteolysis"/>
    <property type="evidence" value="ECO:0007669"/>
    <property type="project" value="UniProtKB-KW"/>
</dbReference>
<name>A0A1A7C9A4_9BURK</name>
<dbReference type="PATRIC" id="fig|1747903.4.peg.4554"/>
<sequence length="249" mass="27344">MATRRNFLQHGMSLAAIGLVATPLIGCASRTEKPAMASAGAKPRMPKTGVPPQPQQLASIDRSISTPRGAPITEMEPPPDIFDAQILDLEFWLKPRTLEVIRPASNEKARLLYWKDGEVIDSAYQELCHLLRDVNGKKTAPIDPKLFETLWGTQAFIARYGIEQPLEILSGYRTAESNSRLREAGVPAARQSLHISGKAADIRVANLNSEVLGSLVRSFKQGGVGFYYRSGPRGGWIHADTGLQRTWKG</sequence>
<dbReference type="PANTHER" id="PTHR37425:SF1">
    <property type="entry name" value="OUTER MEMBRANE PROTEIN"/>
    <property type="match status" value="1"/>
</dbReference>
<organism evidence="13 14">
    <name type="scientific">Janthinobacterium psychrotolerans</name>
    <dbReference type="NCBI Taxonomy" id="1747903"/>
    <lineage>
        <taxon>Bacteria</taxon>
        <taxon>Pseudomonadati</taxon>
        <taxon>Pseudomonadota</taxon>
        <taxon>Betaproteobacteria</taxon>
        <taxon>Burkholderiales</taxon>
        <taxon>Oxalobacteraceae</taxon>
        <taxon>Janthinobacterium</taxon>
    </lineage>
</organism>
<dbReference type="AlphaFoldDB" id="A0A1A7C9A4"/>
<comment type="pathway">
    <text evidence="2">Cell wall biogenesis; cell wall polysaccharide biosynthesis.</text>
</comment>
<evidence type="ECO:0000256" key="5">
    <source>
        <dbReference type="ARBA" id="ARBA00022729"/>
    </source>
</evidence>
<evidence type="ECO:0000256" key="12">
    <source>
        <dbReference type="SAM" id="MobiDB-lite"/>
    </source>
</evidence>
<keyword evidence="6" id="KW-0378">Hydrolase</keyword>
<keyword evidence="4" id="KW-0479">Metal-binding</keyword>
<dbReference type="EMBL" id="LOCQ01000042">
    <property type="protein sequence ID" value="OBV40893.1"/>
    <property type="molecule type" value="Genomic_DNA"/>
</dbReference>
<dbReference type="SUPFAM" id="SSF55166">
    <property type="entry name" value="Hedgehog/DD-peptidase"/>
    <property type="match status" value="1"/>
</dbReference>
<reference evidence="13 14" key="1">
    <citation type="submission" date="2016-04" db="EMBL/GenBank/DDBJ databases">
        <title>Draft genome sequence of Janthinobacterium psychrotolerans sp. nov., isolated from freshwater sediments in Denmark.</title>
        <authorList>
            <person name="Gong X."/>
            <person name="Skrivergaard S."/>
            <person name="Korsgaard B.S."/>
            <person name="Schreiber L."/>
            <person name="Marshall I.P."/>
            <person name="Finster K."/>
            <person name="Schramm A."/>
        </authorList>
    </citation>
    <scope>NUCLEOTIDE SEQUENCE [LARGE SCALE GENOMIC DNA]</scope>
    <source>
        <strain evidence="13 14">S3-2</strain>
    </source>
</reference>
<evidence type="ECO:0000313" key="13">
    <source>
        <dbReference type="EMBL" id="OBV40893.1"/>
    </source>
</evidence>
<feature type="region of interest" description="Disordered" evidence="12">
    <location>
        <begin position="35"/>
        <end position="56"/>
    </location>
</feature>
<keyword evidence="3" id="KW-0645">Protease</keyword>
<dbReference type="GO" id="GO:0046872">
    <property type="term" value="F:metal ion binding"/>
    <property type="evidence" value="ECO:0007669"/>
    <property type="project" value="UniProtKB-KW"/>
</dbReference>
<evidence type="ECO:0000256" key="6">
    <source>
        <dbReference type="ARBA" id="ARBA00022801"/>
    </source>
</evidence>
<dbReference type="InterPro" id="IPR010275">
    <property type="entry name" value="MepK"/>
</dbReference>
<accession>A0A1A7C9A4</accession>
<evidence type="ECO:0000256" key="2">
    <source>
        <dbReference type="ARBA" id="ARBA00004776"/>
    </source>
</evidence>
<evidence type="ECO:0000256" key="10">
    <source>
        <dbReference type="ARBA" id="ARBA00093448"/>
    </source>
</evidence>
<protein>
    <recommendedName>
        <fullName evidence="11">Murein endopeptidase K</fullName>
    </recommendedName>
</protein>
<evidence type="ECO:0000256" key="11">
    <source>
        <dbReference type="ARBA" id="ARBA00093666"/>
    </source>
</evidence>
<dbReference type="STRING" id="1747903.ASR47_102119"/>
<evidence type="ECO:0000256" key="4">
    <source>
        <dbReference type="ARBA" id="ARBA00022723"/>
    </source>
</evidence>
<dbReference type="Pfam" id="PF05951">
    <property type="entry name" value="Peptidase_M15_2"/>
    <property type="match status" value="1"/>
</dbReference>